<sequence>MDVESEYIESSSITFEWTLKGLKNLFDSTKGEKKSKVTKSIRFGNNRWQILFYANAGQTKDGTEGGYVSLYLSCEPTPEEKEAALSESGRWVREGVYKFTFELRTLSKNILYSSKEAHNHSFTSKTGNWGWAQFARRDSVYYQAMPVKAQDAFVIICTITSSPTTPPVQTLPRQPVPKALLDTVGELLDDPLYSDVQFVLPQRGHSSRNAKTIWASKRLLQRAEYFQTMFNSNFVEGSSESVDINHTPRGTLQELESLASPRMTIMDEFEDSDDDDDTDFIAHSSRSSFVMPDSGMQELSLLVDSGTADSDKFEVENYDDLQPSSSQLIPIQTASKTLSIASKKSRIEVKDVAYTTYLAMLYYIYTDNVVFAPLSSSFLSAPGHTSNPSLESLSSTQIEGSQAPGSKFLLHELSHSRSEWIREWVIANPGRPAPCSAKSMYRIADRLDLSELKERAAQHIIKSLTVDNIAFEIFSPFAAKFESIRKIEVDFFLSHWHDIRTSDAMKNVWVQIRNGRHPGFEEVWPLIAQSLEFNPNPRSVSSSTKSTEYMV</sequence>
<dbReference type="OrthoDB" id="6359816at2759"/>
<dbReference type="EMBL" id="JANKHO010000191">
    <property type="protein sequence ID" value="KAJ3513573.1"/>
    <property type="molecule type" value="Genomic_DNA"/>
</dbReference>
<dbReference type="SUPFAM" id="SSF54695">
    <property type="entry name" value="POZ domain"/>
    <property type="match status" value="1"/>
</dbReference>
<comment type="caution">
    <text evidence="2">The sequence shown here is derived from an EMBL/GenBank/DDBJ whole genome shotgun (WGS) entry which is preliminary data.</text>
</comment>
<dbReference type="Gene3D" id="2.60.210.10">
    <property type="entry name" value="Apoptosis, Tumor Necrosis Factor Receptor Associated Protein 2, Chain A"/>
    <property type="match status" value="1"/>
</dbReference>
<evidence type="ECO:0000313" key="2">
    <source>
        <dbReference type="EMBL" id="KAJ3513573.1"/>
    </source>
</evidence>
<dbReference type="Pfam" id="PF00917">
    <property type="entry name" value="MATH"/>
    <property type="match status" value="1"/>
</dbReference>
<keyword evidence="3" id="KW-1185">Reference proteome</keyword>
<dbReference type="InterPro" id="IPR011333">
    <property type="entry name" value="SKP1/BTB/POZ_sf"/>
</dbReference>
<dbReference type="Proteomes" id="UP001148786">
    <property type="component" value="Unassembled WGS sequence"/>
</dbReference>
<dbReference type="SUPFAM" id="SSF49599">
    <property type="entry name" value="TRAF domain-like"/>
    <property type="match status" value="1"/>
</dbReference>
<reference evidence="2" key="1">
    <citation type="submission" date="2022-07" db="EMBL/GenBank/DDBJ databases">
        <title>Genome Sequence of Agrocybe chaxingu.</title>
        <authorList>
            <person name="Buettner E."/>
        </authorList>
    </citation>
    <scope>NUCLEOTIDE SEQUENCE</scope>
    <source>
        <strain evidence="2">MP-N11</strain>
    </source>
</reference>
<feature type="domain" description="MATH" evidence="1">
    <location>
        <begin position="12"/>
        <end position="159"/>
    </location>
</feature>
<accession>A0A9W8MW19</accession>
<dbReference type="Gene3D" id="3.30.710.10">
    <property type="entry name" value="Potassium Channel Kv1.1, Chain A"/>
    <property type="match status" value="2"/>
</dbReference>
<evidence type="ECO:0000313" key="3">
    <source>
        <dbReference type="Proteomes" id="UP001148786"/>
    </source>
</evidence>
<dbReference type="PROSITE" id="PS50144">
    <property type="entry name" value="MATH"/>
    <property type="match status" value="1"/>
</dbReference>
<gene>
    <name evidence="2" type="ORF">NLJ89_g2872</name>
</gene>
<dbReference type="CDD" id="cd00121">
    <property type="entry name" value="MATH"/>
    <property type="match status" value="1"/>
</dbReference>
<evidence type="ECO:0000259" key="1">
    <source>
        <dbReference type="PROSITE" id="PS50144"/>
    </source>
</evidence>
<name>A0A9W8MW19_9AGAR</name>
<proteinExistence type="predicted"/>
<dbReference type="PANTHER" id="PTHR24413">
    <property type="entry name" value="SPECKLE-TYPE POZ PROTEIN"/>
    <property type="match status" value="1"/>
</dbReference>
<organism evidence="2 3">
    <name type="scientific">Agrocybe chaxingu</name>
    <dbReference type="NCBI Taxonomy" id="84603"/>
    <lineage>
        <taxon>Eukaryota</taxon>
        <taxon>Fungi</taxon>
        <taxon>Dikarya</taxon>
        <taxon>Basidiomycota</taxon>
        <taxon>Agaricomycotina</taxon>
        <taxon>Agaricomycetes</taxon>
        <taxon>Agaricomycetidae</taxon>
        <taxon>Agaricales</taxon>
        <taxon>Agaricineae</taxon>
        <taxon>Strophariaceae</taxon>
        <taxon>Agrocybe</taxon>
    </lineage>
</organism>
<dbReference type="InterPro" id="IPR002083">
    <property type="entry name" value="MATH/TRAF_dom"/>
</dbReference>
<dbReference type="AlphaFoldDB" id="A0A9W8MW19"/>
<dbReference type="InterPro" id="IPR008974">
    <property type="entry name" value="TRAF-like"/>
</dbReference>
<protein>
    <recommendedName>
        <fullName evidence="1">MATH domain-containing protein</fullName>
    </recommendedName>
</protein>